<dbReference type="PANTHER" id="PTHR34154:SF10">
    <property type="entry name" value="ASL1-LIKE GLYCOSYL HYDROLASE CATALYTIC DOMAIN-CONTAINING PROTEIN"/>
    <property type="match status" value="1"/>
</dbReference>
<dbReference type="PANTHER" id="PTHR34154">
    <property type="entry name" value="ALKALI-SENSITIVE LINKAGE PROTEIN 1"/>
    <property type="match status" value="1"/>
</dbReference>
<dbReference type="SUPFAM" id="SSF51445">
    <property type="entry name" value="(Trans)glycosidases"/>
    <property type="match status" value="1"/>
</dbReference>
<dbReference type="InterPro" id="IPR053183">
    <property type="entry name" value="ASL1"/>
</dbReference>
<evidence type="ECO:0000256" key="1">
    <source>
        <dbReference type="SAM" id="MobiDB-lite"/>
    </source>
</evidence>
<sequence>MQLTLSFLALASLLSFTNASPVPDPAAMSQYGCSLWGTTTLVVTRTITKSSTATSTPGAVLAVSSSHSSVPTTTSHTSTVVSSTAHPTSTVKVVTPTTSSSTPAATKVTSVAPLKNKKGLSFNNVAATTPFVNSASWAYNWDKVPGGTLSKNFLYVPMLWGADSGHTANWISTATTAIANGAEYLLGFNEPDLSSQSNLTPAQAAAAWKTYMQPFAGKVKLISPAITNGFSTTAPLMGTPWMDAFLAACTGCTIDGIAMHIYDSATNVAYYKNYITSIGTKYGKPVWVTEFGASGTTAQQQTFLETMLPFLDNLSSVQAYAYFGDLSGILVNSDNSISPLGQTYASA</sequence>
<feature type="region of interest" description="Disordered" evidence="1">
    <location>
        <begin position="67"/>
        <end position="104"/>
    </location>
</feature>
<dbReference type="GO" id="GO:0071966">
    <property type="term" value="P:fungal-type cell wall polysaccharide metabolic process"/>
    <property type="evidence" value="ECO:0007669"/>
    <property type="project" value="TreeGrafter"/>
</dbReference>
<dbReference type="STRING" id="1314776.A0A166HHB3"/>
<dbReference type="Proteomes" id="UP000076798">
    <property type="component" value="Unassembled WGS sequence"/>
</dbReference>
<dbReference type="Pfam" id="PF11790">
    <property type="entry name" value="Glyco_hydro_cc"/>
    <property type="match status" value="1"/>
</dbReference>
<reference evidence="4 5" key="1">
    <citation type="journal article" date="2016" name="Mol. Biol. Evol.">
        <title>Comparative Genomics of Early-Diverging Mushroom-Forming Fungi Provides Insights into the Origins of Lignocellulose Decay Capabilities.</title>
        <authorList>
            <person name="Nagy L.G."/>
            <person name="Riley R."/>
            <person name="Tritt A."/>
            <person name="Adam C."/>
            <person name="Daum C."/>
            <person name="Floudas D."/>
            <person name="Sun H."/>
            <person name="Yadav J.S."/>
            <person name="Pangilinan J."/>
            <person name="Larsson K.H."/>
            <person name="Matsuura K."/>
            <person name="Barry K."/>
            <person name="Labutti K."/>
            <person name="Kuo R."/>
            <person name="Ohm R.A."/>
            <person name="Bhattacharya S.S."/>
            <person name="Shirouzu T."/>
            <person name="Yoshinaga Y."/>
            <person name="Martin F.M."/>
            <person name="Grigoriev I.V."/>
            <person name="Hibbett D.S."/>
        </authorList>
    </citation>
    <scope>NUCLEOTIDE SEQUENCE [LARGE SCALE GENOMIC DNA]</scope>
    <source>
        <strain evidence="4 5">HHB10207 ss-3</strain>
    </source>
</reference>
<proteinExistence type="predicted"/>
<feature type="domain" description="Asl1-like glycosyl hydrolase catalytic" evidence="3">
    <location>
        <begin position="133"/>
        <end position="344"/>
    </location>
</feature>
<name>A0A166HHB3_9AGAM</name>
<dbReference type="InterPro" id="IPR017853">
    <property type="entry name" value="GH"/>
</dbReference>
<organism evidence="4 5">
    <name type="scientific">Sistotremastrum suecicum HHB10207 ss-3</name>
    <dbReference type="NCBI Taxonomy" id="1314776"/>
    <lineage>
        <taxon>Eukaryota</taxon>
        <taxon>Fungi</taxon>
        <taxon>Dikarya</taxon>
        <taxon>Basidiomycota</taxon>
        <taxon>Agaricomycotina</taxon>
        <taxon>Agaricomycetes</taxon>
        <taxon>Sistotremastrales</taxon>
        <taxon>Sistotremastraceae</taxon>
        <taxon>Sistotremastrum</taxon>
    </lineage>
</organism>
<accession>A0A166HHB3</accession>
<evidence type="ECO:0000259" key="3">
    <source>
        <dbReference type="Pfam" id="PF11790"/>
    </source>
</evidence>
<evidence type="ECO:0000313" key="4">
    <source>
        <dbReference type="EMBL" id="KZT42718.1"/>
    </source>
</evidence>
<keyword evidence="5" id="KW-1185">Reference proteome</keyword>
<keyword evidence="2" id="KW-0732">Signal</keyword>
<gene>
    <name evidence="4" type="ORF">SISSUDRAFT_1058486</name>
</gene>
<dbReference type="EMBL" id="KV428012">
    <property type="protein sequence ID" value="KZT42718.1"/>
    <property type="molecule type" value="Genomic_DNA"/>
</dbReference>
<dbReference type="Gene3D" id="3.20.20.80">
    <property type="entry name" value="Glycosidases"/>
    <property type="match status" value="1"/>
</dbReference>
<evidence type="ECO:0000256" key="2">
    <source>
        <dbReference type="SAM" id="SignalP"/>
    </source>
</evidence>
<dbReference type="OrthoDB" id="5959761at2759"/>
<feature type="signal peptide" evidence="2">
    <location>
        <begin position="1"/>
        <end position="19"/>
    </location>
</feature>
<dbReference type="AlphaFoldDB" id="A0A166HHB3"/>
<evidence type="ECO:0000313" key="5">
    <source>
        <dbReference type="Proteomes" id="UP000076798"/>
    </source>
</evidence>
<dbReference type="GO" id="GO:0009277">
    <property type="term" value="C:fungal-type cell wall"/>
    <property type="evidence" value="ECO:0007669"/>
    <property type="project" value="TreeGrafter"/>
</dbReference>
<feature type="chain" id="PRO_5007874589" description="Asl1-like glycosyl hydrolase catalytic domain-containing protein" evidence="2">
    <location>
        <begin position="20"/>
        <end position="347"/>
    </location>
</feature>
<protein>
    <recommendedName>
        <fullName evidence="3">Asl1-like glycosyl hydrolase catalytic domain-containing protein</fullName>
    </recommendedName>
</protein>
<dbReference type="InterPro" id="IPR024655">
    <property type="entry name" value="Asl1_glyco_hydro_catalytic"/>
</dbReference>